<keyword evidence="1" id="KW-0812">Transmembrane</keyword>
<feature type="domain" description="EAL" evidence="2">
    <location>
        <begin position="513"/>
        <end position="766"/>
    </location>
</feature>
<dbReference type="RefSeq" id="WP_284204017.1">
    <property type="nucleotide sequence ID" value="NZ_BSPQ01000005.1"/>
</dbReference>
<feature type="transmembrane region" description="Helical" evidence="1">
    <location>
        <begin position="12"/>
        <end position="34"/>
    </location>
</feature>
<protein>
    <submittedName>
        <fullName evidence="4">GGDEF-domain containing protein</fullName>
    </submittedName>
</protein>
<dbReference type="InterPro" id="IPR043128">
    <property type="entry name" value="Rev_trsase/Diguanyl_cyclase"/>
</dbReference>
<organism evidence="4 5">
    <name type="scientific">Psychromonas marina</name>
    <dbReference type="NCBI Taxonomy" id="88364"/>
    <lineage>
        <taxon>Bacteria</taxon>
        <taxon>Pseudomonadati</taxon>
        <taxon>Pseudomonadota</taxon>
        <taxon>Gammaproteobacteria</taxon>
        <taxon>Alteromonadales</taxon>
        <taxon>Psychromonadaceae</taxon>
        <taxon>Psychromonas</taxon>
    </lineage>
</organism>
<dbReference type="InterPro" id="IPR000160">
    <property type="entry name" value="GGDEF_dom"/>
</dbReference>
<evidence type="ECO:0000259" key="3">
    <source>
        <dbReference type="PROSITE" id="PS50887"/>
    </source>
</evidence>
<dbReference type="Proteomes" id="UP001157353">
    <property type="component" value="Unassembled WGS sequence"/>
</dbReference>
<accession>A0ABQ6E0G9</accession>
<dbReference type="Gene3D" id="3.20.20.450">
    <property type="entry name" value="EAL domain"/>
    <property type="match status" value="1"/>
</dbReference>
<feature type="domain" description="GGDEF" evidence="3">
    <location>
        <begin position="371"/>
        <end position="504"/>
    </location>
</feature>
<comment type="caution">
    <text evidence="4">The sequence shown here is derived from an EMBL/GenBank/DDBJ whole genome shotgun (WGS) entry which is preliminary data.</text>
</comment>
<dbReference type="NCBIfam" id="TIGR00254">
    <property type="entry name" value="GGDEF"/>
    <property type="match status" value="1"/>
</dbReference>
<dbReference type="CDD" id="cd01948">
    <property type="entry name" value="EAL"/>
    <property type="match status" value="1"/>
</dbReference>
<dbReference type="SUPFAM" id="SSF55073">
    <property type="entry name" value="Nucleotide cyclase"/>
    <property type="match status" value="1"/>
</dbReference>
<sequence>MKLPRFITGKTAIVAAGIVLAAYLVLILTVINLGQNRLKASQHNELELKVAHYAYTLSYFFNVSQDNMSVLANDKTMTTFFHNRSSGMSMAYGLSASLFKLETLIKKIKTKRTINDEPIFNRISLINLDGTLVTDTKSNAFELGAINIQKLLQEKQLIHIEQLENDISIKLLQLVYLNGDPIAFITAEVNNGIIIQQLTAQEYLGSGSHLELTSEKGNLFIWDSLEIPRRAKKRELTEGDYLLFLEQPIKRTPLTLIGWYEPVNNQDLFTSHWFVVVISILAVPVIFGLYFLIRIEHNNTILQTEVSLSQQQREQLSVHNYQLEKEVSKRIASEKVLQYQATHDSLTDLANRNYSLSQLGDYIELSKRNHSKILLMYIDLDNFKHINDTLGHSAGDQVLVESSERLLQAVRVSDTVARLGGDEFLLILPDLKDTQEATLLAANILTLFEQPFHVQGHEFFTSTSIGLSIYPQDGETPDTLLKCADMALYRVKDNGRNSFSFYNSTMNANVLRNVNINRRLRYAIDNGKLEMYYQPLINLQTGKICGAEALMRWTDEELGFVPPDEFILLAERNGLIHQLGDFALTQACQQAAKWQAISPMQIAVNFSSVQFRDCHALLAKIIAVLDKTGLPKSKLDVEVTESLMISQESELSSMLAELRHLGIQLSIDDFGTGYSALSYLQKYAFSKLKIDRAFVMNLSENEADRSLVKAIIAMAKALNLKVVAEGIEEQAQADFLKRLDCEYGQGYLFSKPLPADEFEKLLIEDNLSPIQELPNSYII</sequence>
<feature type="transmembrane region" description="Helical" evidence="1">
    <location>
        <begin position="273"/>
        <end position="293"/>
    </location>
</feature>
<dbReference type="PANTHER" id="PTHR44757:SF2">
    <property type="entry name" value="BIOFILM ARCHITECTURE MAINTENANCE PROTEIN MBAA"/>
    <property type="match status" value="1"/>
</dbReference>
<evidence type="ECO:0000256" key="1">
    <source>
        <dbReference type="SAM" id="Phobius"/>
    </source>
</evidence>
<proteinExistence type="predicted"/>
<dbReference type="Gene3D" id="3.30.70.270">
    <property type="match status" value="1"/>
</dbReference>
<dbReference type="EMBL" id="BSPQ01000005">
    <property type="protein sequence ID" value="GLS90903.1"/>
    <property type="molecule type" value="Genomic_DNA"/>
</dbReference>
<dbReference type="SMART" id="SM00267">
    <property type="entry name" value="GGDEF"/>
    <property type="match status" value="1"/>
</dbReference>
<keyword evidence="5" id="KW-1185">Reference proteome</keyword>
<dbReference type="InterPro" id="IPR035919">
    <property type="entry name" value="EAL_sf"/>
</dbReference>
<gene>
    <name evidence="4" type="ORF">GCM10007916_19700</name>
</gene>
<dbReference type="SUPFAM" id="SSF141868">
    <property type="entry name" value="EAL domain-like"/>
    <property type="match status" value="1"/>
</dbReference>
<evidence type="ECO:0000313" key="4">
    <source>
        <dbReference type="EMBL" id="GLS90903.1"/>
    </source>
</evidence>
<dbReference type="Pfam" id="PF00563">
    <property type="entry name" value="EAL"/>
    <property type="match status" value="1"/>
</dbReference>
<dbReference type="InterPro" id="IPR052155">
    <property type="entry name" value="Biofilm_reg_signaling"/>
</dbReference>
<dbReference type="InterPro" id="IPR001633">
    <property type="entry name" value="EAL_dom"/>
</dbReference>
<reference evidence="5" key="1">
    <citation type="journal article" date="2019" name="Int. J. Syst. Evol. Microbiol.">
        <title>The Global Catalogue of Microorganisms (GCM) 10K type strain sequencing project: providing services to taxonomists for standard genome sequencing and annotation.</title>
        <authorList>
            <consortium name="The Broad Institute Genomics Platform"/>
            <consortium name="The Broad Institute Genome Sequencing Center for Infectious Disease"/>
            <person name="Wu L."/>
            <person name="Ma J."/>
        </authorList>
    </citation>
    <scope>NUCLEOTIDE SEQUENCE [LARGE SCALE GENOMIC DNA]</scope>
    <source>
        <strain evidence="5">NBRC 103166</strain>
    </source>
</reference>
<dbReference type="SMART" id="SM00052">
    <property type="entry name" value="EAL"/>
    <property type="match status" value="1"/>
</dbReference>
<evidence type="ECO:0000313" key="5">
    <source>
        <dbReference type="Proteomes" id="UP001157353"/>
    </source>
</evidence>
<dbReference type="PANTHER" id="PTHR44757">
    <property type="entry name" value="DIGUANYLATE CYCLASE DGCP"/>
    <property type="match status" value="1"/>
</dbReference>
<dbReference type="PROSITE" id="PS50887">
    <property type="entry name" value="GGDEF"/>
    <property type="match status" value="1"/>
</dbReference>
<dbReference type="Pfam" id="PF00990">
    <property type="entry name" value="GGDEF"/>
    <property type="match status" value="1"/>
</dbReference>
<keyword evidence="1" id="KW-1133">Transmembrane helix</keyword>
<dbReference type="CDD" id="cd01949">
    <property type="entry name" value="GGDEF"/>
    <property type="match status" value="1"/>
</dbReference>
<dbReference type="InterPro" id="IPR029787">
    <property type="entry name" value="Nucleotide_cyclase"/>
</dbReference>
<keyword evidence="1" id="KW-0472">Membrane</keyword>
<name>A0ABQ6E0G9_9GAMM</name>
<dbReference type="PROSITE" id="PS50883">
    <property type="entry name" value="EAL"/>
    <property type="match status" value="1"/>
</dbReference>
<evidence type="ECO:0000259" key="2">
    <source>
        <dbReference type="PROSITE" id="PS50883"/>
    </source>
</evidence>